<evidence type="ECO:0000313" key="9">
    <source>
        <dbReference type="EMBL" id="KAI1692330.1"/>
    </source>
</evidence>
<comment type="cofactor">
    <cofactor evidence="5">
        <name>Ca(2+)</name>
        <dbReference type="ChEBI" id="CHEBI:29108"/>
    </cofactor>
    <text evidence="5">Binds 1 Ca(2+) ion per subunit.</text>
</comment>
<comment type="subcellular location">
    <subcellularLocation>
        <location evidence="1">Secreted</location>
    </subcellularLocation>
</comment>
<dbReference type="InterPro" id="IPR001211">
    <property type="entry name" value="PLA2"/>
</dbReference>
<dbReference type="PROSITE" id="PS00118">
    <property type="entry name" value="PA2_HIS"/>
    <property type="match status" value="1"/>
</dbReference>
<feature type="active site" evidence="4">
    <location>
        <position position="111"/>
    </location>
</feature>
<accession>A0AAD4MGN6</accession>
<feature type="disulfide bond" evidence="6">
    <location>
        <begin position="68"/>
        <end position="103"/>
    </location>
</feature>
<dbReference type="Gene3D" id="1.20.90.10">
    <property type="entry name" value="Phospholipase A2 domain"/>
    <property type="match status" value="1"/>
</dbReference>
<reference evidence="9" key="1">
    <citation type="submission" date="2022-01" db="EMBL/GenBank/DDBJ databases">
        <title>Genome Sequence Resource for Two Populations of Ditylenchus destructor, the Migratory Endoparasitic Phytonematode.</title>
        <authorList>
            <person name="Zhang H."/>
            <person name="Lin R."/>
            <person name="Xie B."/>
        </authorList>
    </citation>
    <scope>NUCLEOTIDE SEQUENCE</scope>
    <source>
        <strain evidence="9">BazhouSP</strain>
    </source>
</reference>
<evidence type="ECO:0000256" key="1">
    <source>
        <dbReference type="ARBA" id="ARBA00004613"/>
    </source>
</evidence>
<evidence type="ECO:0000256" key="6">
    <source>
        <dbReference type="PIRSR" id="PIRSR601211-3"/>
    </source>
</evidence>
<feature type="binding site" evidence="5">
    <location>
        <position position="39"/>
    </location>
    <ligand>
        <name>Ca(2+)</name>
        <dbReference type="ChEBI" id="CHEBI:29108"/>
    </ligand>
</feature>
<dbReference type="SMART" id="SM00085">
    <property type="entry name" value="PA2c"/>
    <property type="match status" value="1"/>
</dbReference>
<dbReference type="InterPro" id="IPR033113">
    <property type="entry name" value="PLA2_histidine"/>
</dbReference>
<dbReference type="InterPro" id="IPR036444">
    <property type="entry name" value="PLipase_A2_dom_sf"/>
</dbReference>
<dbReference type="GO" id="GO:0005509">
    <property type="term" value="F:calcium ion binding"/>
    <property type="evidence" value="ECO:0007669"/>
    <property type="project" value="InterPro"/>
</dbReference>
<dbReference type="EMBL" id="JAKKPZ010000781">
    <property type="protein sequence ID" value="KAI1692330.1"/>
    <property type="molecule type" value="Genomic_DNA"/>
</dbReference>
<keyword evidence="5" id="KW-0106">Calcium</keyword>
<organism evidence="9 10">
    <name type="scientific">Ditylenchus destructor</name>
    <dbReference type="NCBI Taxonomy" id="166010"/>
    <lineage>
        <taxon>Eukaryota</taxon>
        <taxon>Metazoa</taxon>
        <taxon>Ecdysozoa</taxon>
        <taxon>Nematoda</taxon>
        <taxon>Chromadorea</taxon>
        <taxon>Rhabditida</taxon>
        <taxon>Tylenchina</taxon>
        <taxon>Tylenchomorpha</taxon>
        <taxon>Sphaerularioidea</taxon>
        <taxon>Anguinidae</taxon>
        <taxon>Anguininae</taxon>
        <taxon>Ditylenchus</taxon>
    </lineage>
</organism>
<evidence type="ECO:0000256" key="3">
    <source>
        <dbReference type="ARBA" id="ARBA00023157"/>
    </source>
</evidence>
<evidence type="ECO:0000256" key="7">
    <source>
        <dbReference type="RuleBase" id="RU003654"/>
    </source>
</evidence>
<dbReference type="AlphaFoldDB" id="A0AAD4MGN6"/>
<dbReference type="Proteomes" id="UP001201812">
    <property type="component" value="Unassembled WGS sequence"/>
</dbReference>
<name>A0AAD4MGN6_9BILA</name>
<keyword evidence="3 6" id="KW-1015">Disulfide bond</keyword>
<dbReference type="Pfam" id="PF00068">
    <property type="entry name" value="Phospholip_A2_1"/>
    <property type="match status" value="1"/>
</dbReference>
<dbReference type="SUPFAM" id="SSF48619">
    <property type="entry name" value="Phospholipase A2, PLA2"/>
    <property type="match status" value="1"/>
</dbReference>
<evidence type="ECO:0000256" key="4">
    <source>
        <dbReference type="PIRSR" id="PIRSR601211-1"/>
    </source>
</evidence>
<dbReference type="PANTHER" id="PTHR11716">
    <property type="entry name" value="PHOSPHOLIPASE A2 FAMILY MEMBER"/>
    <property type="match status" value="1"/>
</dbReference>
<evidence type="ECO:0000259" key="8">
    <source>
        <dbReference type="SMART" id="SM00085"/>
    </source>
</evidence>
<dbReference type="GO" id="GO:0004623">
    <property type="term" value="F:phospholipase A2 activity"/>
    <property type="evidence" value="ECO:0007669"/>
    <property type="project" value="InterPro"/>
</dbReference>
<comment type="similarity">
    <text evidence="7">Belongs to the phospholipase A2 family.</text>
</comment>
<dbReference type="GO" id="GO:0006644">
    <property type="term" value="P:phospholipid metabolic process"/>
    <property type="evidence" value="ECO:0007669"/>
    <property type="project" value="InterPro"/>
</dbReference>
<proteinExistence type="inferred from homology"/>
<dbReference type="InterPro" id="IPR016090">
    <property type="entry name" value="PLA2-like_dom"/>
</dbReference>
<feature type="disulfide bond" evidence="6">
    <location>
        <begin position="59"/>
        <end position="110"/>
    </location>
</feature>
<feature type="disulfide bond" evidence="6">
    <location>
        <begin position="89"/>
        <end position="108"/>
    </location>
</feature>
<evidence type="ECO:0000313" key="10">
    <source>
        <dbReference type="Proteomes" id="UP001201812"/>
    </source>
</evidence>
<comment type="caution">
    <text evidence="9">The sequence shown here is derived from an EMBL/GenBank/DDBJ whole genome shotgun (WGS) entry which is preliminary data.</text>
</comment>
<keyword evidence="10" id="KW-1185">Reference proteome</keyword>
<dbReference type="PANTHER" id="PTHR11716:SF107">
    <property type="entry name" value="PHOSPHOLIPASE A2"/>
    <property type="match status" value="1"/>
</dbReference>
<keyword evidence="5" id="KW-0479">Metal-binding</keyword>
<dbReference type="GO" id="GO:0005576">
    <property type="term" value="C:extracellular region"/>
    <property type="evidence" value="ECO:0007669"/>
    <property type="project" value="UniProtKB-SubCell"/>
</dbReference>
<feature type="binding site" evidence="5">
    <location>
        <position position="37"/>
    </location>
    <ligand>
        <name>Ca(2+)</name>
        <dbReference type="ChEBI" id="CHEBI:29108"/>
    </ligand>
</feature>
<sequence length="132" mass="15124">MAVLSYRLDVRGDVISRLFVKQLTISLYAPSYWLICGLGDSGGPPIDEIDECCRIHDKCYETSDSKGCNPYLWPYPGFPPQFPFGPLHCVHIPDWVPDWVSRCPEMVCVCDRDLLDCFAKYDQPRFPKSCIK</sequence>
<feature type="active site" evidence="4">
    <location>
        <position position="56"/>
    </location>
</feature>
<dbReference type="GO" id="GO:0016042">
    <property type="term" value="P:lipid catabolic process"/>
    <property type="evidence" value="ECO:0007669"/>
    <property type="project" value="InterPro"/>
</dbReference>
<evidence type="ECO:0000256" key="5">
    <source>
        <dbReference type="PIRSR" id="PIRSR601211-2"/>
    </source>
</evidence>
<keyword evidence="2" id="KW-0964">Secreted</keyword>
<gene>
    <name evidence="9" type="ORF">DdX_21318</name>
</gene>
<feature type="domain" description="Phospholipase A2-like central" evidence="8">
    <location>
        <begin position="12"/>
        <end position="132"/>
    </location>
</feature>
<evidence type="ECO:0000256" key="2">
    <source>
        <dbReference type="ARBA" id="ARBA00022525"/>
    </source>
</evidence>
<dbReference type="GO" id="GO:0050482">
    <property type="term" value="P:arachidonate secretion"/>
    <property type="evidence" value="ECO:0007669"/>
    <property type="project" value="InterPro"/>
</dbReference>
<feature type="disulfide bond" evidence="6">
    <location>
        <begin position="36"/>
        <end position="53"/>
    </location>
</feature>
<feature type="binding site" evidence="5">
    <location>
        <position position="57"/>
    </location>
    <ligand>
        <name>Ca(2+)</name>
        <dbReference type="ChEBI" id="CHEBI:29108"/>
    </ligand>
</feature>
<feature type="disulfide bond" evidence="6">
    <location>
        <begin position="52"/>
        <end position="117"/>
    </location>
</feature>
<protein>
    <submittedName>
        <fullName evidence="9">Phospholipase a2 domain-containing protein</fullName>
    </submittedName>
</protein>